<organism evidence="3">
    <name type="scientific">Alexandrium monilatum</name>
    <dbReference type="NCBI Taxonomy" id="311494"/>
    <lineage>
        <taxon>Eukaryota</taxon>
        <taxon>Sar</taxon>
        <taxon>Alveolata</taxon>
        <taxon>Dinophyceae</taxon>
        <taxon>Gonyaulacales</taxon>
        <taxon>Pyrocystaceae</taxon>
        <taxon>Alexandrium</taxon>
    </lineage>
</organism>
<protein>
    <submittedName>
        <fullName evidence="3">Uncharacterized protein</fullName>
    </submittedName>
</protein>
<evidence type="ECO:0000256" key="1">
    <source>
        <dbReference type="SAM" id="Coils"/>
    </source>
</evidence>
<feature type="compositionally biased region" description="Basic and acidic residues" evidence="2">
    <location>
        <begin position="418"/>
        <end position="437"/>
    </location>
</feature>
<feature type="region of interest" description="Disordered" evidence="2">
    <location>
        <begin position="1"/>
        <end position="78"/>
    </location>
</feature>
<evidence type="ECO:0000256" key="2">
    <source>
        <dbReference type="SAM" id="MobiDB-lite"/>
    </source>
</evidence>
<sequence length="808" mass="87205">MELPAVNKELPLAEKGQAKELRAVEKELSHVEEGQAKEEPPVEQEPPPVEEGPAKEQLPVEQDGAATAGEPAPAVAEQSIEEVLSDARREVDSAKANGDLMQQRAIQAAKELELERLRVEQSRRECAELSKERADALASARKAERTRAALEAKLAKAEKALQLTKDGKVDLLADGELLKDLQLSPQKSGAEWSPGGKAQAELEAEAALAEERKRTETAMAEYEKTAADHSSALDNLQEAERTKAALEAKLATVEQLLKNTESNLVSEAADAAAVDEQFAKLQAEVKQHQQSRTQLELGNAELGARHNALQSDLEKKLAANAALKEELERTEGEVRMAQAILPRNTRSDEISEHARKLADDVTSQAFQEEADAVEHVEEPPLPEVRKAPPVEHTRTAVSRKCSTPKKHRKLGKIPSPSPDRRKPGKVHSDKDLLAGVRGEDYRSLDKKLREIERRQQSANAGEEPSSVHASMKVKNIEYAELCANPVLLGSFKDSLRRGFALAAGSGVRSEHVEIALSAGSVVVQAKITPPKGVPPKEVAARLKSASLEITMVAAISSVDGLREVSRGAFSISEARVYLPEPPVLPADATKGHEQPLWRPEAGGHKDRSSSRTTRDGKAQREREARRARRALEDAIVLASRIQLLRAEGARTRKKIHVAQEKKQAVVVASQQARKNLTLAVSAEGLGLAGDEAEGPGLAAERTLAGGIAANREALERCNLTLKAEIKAAAMRQAQAGPGAVGPADGAGPNVSFEVLTKMAAAKNSLDSFNLAVRNELEQLAGQLSGLLKQRAELRQGAARPCWEPLELS</sequence>
<feature type="compositionally biased region" description="Low complexity" evidence="2">
    <location>
        <begin position="64"/>
        <end position="77"/>
    </location>
</feature>
<feature type="region of interest" description="Disordered" evidence="2">
    <location>
        <begin position="370"/>
        <end position="437"/>
    </location>
</feature>
<keyword evidence="1" id="KW-0175">Coiled coil</keyword>
<name>A0A7S4QDL3_9DINO</name>
<dbReference type="EMBL" id="HBNR01026999">
    <property type="protein sequence ID" value="CAE4579512.1"/>
    <property type="molecule type" value="Transcribed_RNA"/>
</dbReference>
<feature type="compositionally biased region" description="Basic residues" evidence="2">
    <location>
        <begin position="402"/>
        <end position="411"/>
    </location>
</feature>
<feature type="compositionally biased region" description="Basic and acidic residues" evidence="2">
    <location>
        <begin position="372"/>
        <end position="394"/>
    </location>
</feature>
<feature type="region of interest" description="Disordered" evidence="2">
    <location>
        <begin position="582"/>
        <end position="625"/>
    </location>
</feature>
<reference evidence="3" key="1">
    <citation type="submission" date="2021-01" db="EMBL/GenBank/DDBJ databases">
        <authorList>
            <person name="Corre E."/>
            <person name="Pelletier E."/>
            <person name="Niang G."/>
            <person name="Scheremetjew M."/>
            <person name="Finn R."/>
            <person name="Kale V."/>
            <person name="Holt S."/>
            <person name="Cochrane G."/>
            <person name="Meng A."/>
            <person name="Brown T."/>
            <person name="Cohen L."/>
        </authorList>
    </citation>
    <scope>NUCLEOTIDE SEQUENCE</scope>
    <source>
        <strain evidence="3">CCMP3105</strain>
    </source>
</reference>
<feature type="coiled-coil region" evidence="1">
    <location>
        <begin position="205"/>
        <end position="340"/>
    </location>
</feature>
<evidence type="ECO:0000313" key="3">
    <source>
        <dbReference type="EMBL" id="CAE4579512.1"/>
    </source>
</evidence>
<dbReference type="AlphaFoldDB" id="A0A7S4QDL3"/>
<accession>A0A7S4QDL3</accession>
<feature type="compositionally biased region" description="Basic and acidic residues" evidence="2">
    <location>
        <begin position="16"/>
        <end position="40"/>
    </location>
</feature>
<feature type="compositionally biased region" description="Basic and acidic residues" evidence="2">
    <location>
        <begin position="589"/>
        <end position="625"/>
    </location>
</feature>
<proteinExistence type="predicted"/>
<gene>
    <name evidence="3" type="ORF">AMON00008_LOCUS18281</name>
</gene>